<evidence type="ECO:0000256" key="6">
    <source>
        <dbReference type="ARBA" id="ARBA00023002"/>
    </source>
</evidence>
<dbReference type="GO" id="GO:0016020">
    <property type="term" value="C:membrane"/>
    <property type="evidence" value="ECO:0007669"/>
    <property type="project" value="UniProtKB-SubCell"/>
</dbReference>
<keyword evidence="5" id="KW-1133">Transmembrane helix</keyword>
<name>A0AAE1Z3A0_9LAMI</name>
<evidence type="ECO:0000256" key="1">
    <source>
        <dbReference type="ARBA" id="ARBA00004167"/>
    </source>
</evidence>
<dbReference type="AlphaFoldDB" id="A0AAE1Z3A0"/>
<dbReference type="EMBL" id="JACGWO010000001">
    <property type="protein sequence ID" value="KAK4440994.1"/>
    <property type="molecule type" value="Genomic_DNA"/>
</dbReference>
<comment type="subcellular location">
    <subcellularLocation>
        <location evidence="1">Membrane</location>
        <topology evidence="1">Single-pass membrane protein</topology>
    </subcellularLocation>
</comment>
<dbReference type="GO" id="GO:0020037">
    <property type="term" value="F:heme binding"/>
    <property type="evidence" value="ECO:0007669"/>
    <property type="project" value="InterPro"/>
</dbReference>
<keyword evidence="6" id="KW-0560">Oxidoreductase</keyword>
<gene>
    <name evidence="10" type="ORF">Salat_0434300</name>
</gene>
<evidence type="ECO:0000256" key="9">
    <source>
        <dbReference type="ARBA" id="ARBA00023136"/>
    </source>
</evidence>
<reference evidence="10" key="2">
    <citation type="journal article" date="2024" name="Plant">
        <title>Genomic evolution and insights into agronomic trait innovations of Sesamum species.</title>
        <authorList>
            <person name="Miao H."/>
            <person name="Wang L."/>
            <person name="Qu L."/>
            <person name="Liu H."/>
            <person name="Sun Y."/>
            <person name="Le M."/>
            <person name="Wang Q."/>
            <person name="Wei S."/>
            <person name="Zheng Y."/>
            <person name="Lin W."/>
            <person name="Duan Y."/>
            <person name="Cao H."/>
            <person name="Xiong S."/>
            <person name="Wang X."/>
            <person name="Wei L."/>
            <person name="Li C."/>
            <person name="Ma Q."/>
            <person name="Ju M."/>
            <person name="Zhao R."/>
            <person name="Li G."/>
            <person name="Mu C."/>
            <person name="Tian Q."/>
            <person name="Mei H."/>
            <person name="Zhang T."/>
            <person name="Gao T."/>
            <person name="Zhang H."/>
        </authorList>
    </citation>
    <scope>NUCLEOTIDE SEQUENCE</scope>
    <source>
        <strain evidence="10">3651</strain>
    </source>
</reference>
<keyword evidence="7" id="KW-0408">Iron</keyword>
<keyword evidence="8" id="KW-0503">Monooxygenase</keyword>
<keyword evidence="3" id="KW-0812">Transmembrane</keyword>
<dbReference type="Gene3D" id="1.10.630.10">
    <property type="entry name" value="Cytochrome P450"/>
    <property type="match status" value="1"/>
</dbReference>
<evidence type="ECO:0000256" key="8">
    <source>
        <dbReference type="ARBA" id="ARBA00023033"/>
    </source>
</evidence>
<dbReference type="Proteomes" id="UP001293254">
    <property type="component" value="Unassembled WGS sequence"/>
</dbReference>
<dbReference type="PANTHER" id="PTHR47947:SF1">
    <property type="entry name" value="CYTOCHROME P450 82E3"/>
    <property type="match status" value="1"/>
</dbReference>
<keyword evidence="2" id="KW-0349">Heme</keyword>
<evidence type="ECO:0000256" key="2">
    <source>
        <dbReference type="ARBA" id="ARBA00022617"/>
    </source>
</evidence>
<dbReference type="InterPro" id="IPR036396">
    <property type="entry name" value="Cyt_P450_sf"/>
</dbReference>
<dbReference type="SUPFAM" id="SSF48264">
    <property type="entry name" value="Cytochrome P450"/>
    <property type="match status" value="1"/>
</dbReference>
<organism evidence="10 11">
    <name type="scientific">Sesamum alatum</name>
    <dbReference type="NCBI Taxonomy" id="300844"/>
    <lineage>
        <taxon>Eukaryota</taxon>
        <taxon>Viridiplantae</taxon>
        <taxon>Streptophyta</taxon>
        <taxon>Embryophyta</taxon>
        <taxon>Tracheophyta</taxon>
        <taxon>Spermatophyta</taxon>
        <taxon>Magnoliopsida</taxon>
        <taxon>eudicotyledons</taxon>
        <taxon>Gunneridae</taxon>
        <taxon>Pentapetalae</taxon>
        <taxon>asterids</taxon>
        <taxon>lamiids</taxon>
        <taxon>Lamiales</taxon>
        <taxon>Pedaliaceae</taxon>
        <taxon>Sesamum</taxon>
    </lineage>
</organism>
<dbReference type="GO" id="GO:0016705">
    <property type="term" value="F:oxidoreductase activity, acting on paired donors, with incorporation or reduction of molecular oxygen"/>
    <property type="evidence" value="ECO:0007669"/>
    <property type="project" value="InterPro"/>
</dbReference>
<sequence>MMIAGKRYTNSTQGAESTAEVRSVREHIKEFMYVVRQFIVADAFPFPPLSWIDFQGHIKSMKRITKRLSTIFERWINEHATRGRQSSLRNEQDFIDVMLSTVGSCVSNIRAKL</sequence>
<dbReference type="InterPro" id="IPR050651">
    <property type="entry name" value="Plant_Cytochrome_P450_Monoox"/>
</dbReference>
<dbReference type="GO" id="GO:0005506">
    <property type="term" value="F:iron ion binding"/>
    <property type="evidence" value="ECO:0007669"/>
    <property type="project" value="InterPro"/>
</dbReference>
<comment type="caution">
    <text evidence="10">The sequence shown here is derived from an EMBL/GenBank/DDBJ whole genome shotgun (WGS) entry which is preliminary data.</text>
</comment>
<accession>A0AAE1Z3A0</accession>
<evidence type="ECO:0008006" key="12">
    <source>
        <dbReference type="Google" id="ProtNLM"/>
    </source>
</evidence>
<keyword evidence="9" id="KW-0472">Membrane</keyword>
<dbReference type="PANTHER" id="PTHR47947">
    <property type="entry name" value="CYTOCHROME P450 82C3-RELATED"/>
    <property type="match status" value="1"/>
</dbReference>
<keyword evidence="11" id="KW-1185">Reference proteome</keyword>
<proteinExistence type="predicted"/>
<evidence type="ECO:0000256" key="4">
    <source>
        <dbReference type="ARBA" id="ARBA00022723"/>
    </source>
</evidence>
<evidence type="ECO:0000256" key="5">
    <source>
        <dbReference type="ARBA" id="ARBA00022989"/>
    </source>
</evidence>
<evidence type="ECO:0000313" key="10">
    <source>
        <dbReference type="EMBL" id="KAK4440994.1"/>
    </source>
</evidence>
<evidence type="ECO:0000256" key="7">
    <source>
        <dbReference type="ARBA" id="ARBA00023004"/>
    </source>
</evidence>
<evidence type="ECO:0000313" key="11">
    <source>
        <dbReference type="Proteomes" id="UP001293254"/>
    </source>
</evidence>
<evidence type="ECO:0000256" key="3">
    <source>
        <dbReference type="ARBA" id="ARBA00022692"/>
    </source>
</evidence>
<protein>
    <recommendedName>
        <fullName evidence="12">Cytochrome P450</fullName>
    </recommendedName>
</protein>
<keyword evidence="4" id="KW-0479">Metal-binding</keyword>
<reference evidence="10" key="1">
    <citation type="submission" date="2020-06" db="EMBL/GenBank/DDBJ databases">
        <authorList>
            <person name="Li T."/>
            <person name="Hu X."/>
            <person name="Zhang T."/>
            <person name="Song X."/>
            <person name="Zhang H."/>
            <person name="Dai N."/>
            <person name="Sheng W."/>
            <person name="Hou X."/>
            <person name="Wei L."/>
        </authorList>
    </citation>
    <scope>NUCLEOTIDE SEQUENCE</scope>
    <source>
        <strain evidence="10">3651</strain>
        <tissue evidence="10">Leaf</tissue>
    </source>
</reference>
<dbReference type="GO" id="GO:0004497">
    <property type="term" value="F:monooxygenase activity"/>
    <property type="evidence" value="ECO:0007669"/>
    <property type="project" value="UniProtKB-KW"/>
</dbReference>